<dbReference type="Pfam" id="PF02770">
    <property type="entry name" value="Acyl-CoA_dh_M"/>
    <property type="match status" value="1"/>
</dbReference>
<dbReference type="Pfam" id="PF12806">
    <property type="entry name" value="Acyl-CoA_dh_C"/>
    <property type="match status" value="1"/>
</dbReference>
<dbReference type="AlphaFoldDB" id="A0A6L9XUA3"/>
<evidence type="ECO:0000259" key="7">
    <source>
        <dbReference type="Pfam" id="PF02770"/>
    </source>
</evidence>
<dbReference type="InterPro" id="IPR009100">
    <property type="entry name" value="AcylCoA_DH/oxidase_NM_dom_sf"/>
</dbReference>
<dbReference type="Gene3D" id="2.40.110.10">
    <property type="entry name" value="Butyryl-CoA Dehydrogenase, subunit A, domain 2"/>
    <property type="match status" value="1"/>
</dbReference>
<proteinExistence type="inferred from homology"/>
<dbReference type="Gene3D" id="1.10.540.10">
    <property type="entry name" value="Acyl-CoA dehydrogenase/oxidase, N-terminal domain"/>
    <property type="match status" value="1"/>
</dbReference>
<dbReference type="InterPro" id="IPR036250">
    <property type="entry name" value="AcylCo_DH-like_C"/>
</dbReference>
<dbReference type="InterPro" id="IPR052166">
    <property type="entry name" value="Diverse_Acyl-CoA_DH"/>
</dbReference>
<dbReference type="GO" id="GO:0016627">
    <property type="term" value="F:oxidoreductase activity, acting on the CH-CH group of donors"/>
    <property type="evidence" value="ECO:0007669"/>
    <property type="project" value="InterPro"/>
</dbReference>
<comment type="similarity">
    <text evidence="2 5">Belongs to the acyl-CoA dehydrogenase family.</text>
</comment>
<sequence length="595" mass="64495">MNRNESTIMDPNDLAFVLYDWLRVDELTTLPRFAEHSRATFDDVLDLTRRIAEEYFQPHSRASDLEEPRLVDGSVRIVEGVKTALDAFAEAGLIGAPLDEEAGGFQLPQVVYRAASMWLQAANIGTSAYPLLTTAAANLIRAYAAPELVERYLPPMTDGRWFGTMNLSEPGVGSSLGDLDTVAKRQEDGTYRLRGEKMWISGGDHELSENIVHLVLARTGGAGTRGLSLLIVPKWLGEPGALTQRNDIALVGLNHKMGFRGTVNTALSYGSGAYPVGDGAGAVGYLIGEEGHGLAYMFHMMNEARLAVGASAAALAETGFLHAREYARSRVQGRDLAAKDPTLPPVPIIRHPDVRRMLLEAKAYAEGSVALVLYTTRLLDLVQASEDGSARANAELLVDVLTPIAKSWPSQWGVKADDLAIQIHGGSGYVRDFPVEQFYRDNRLNDIHEGTHGIHALDLLGRKVRLADGAGFALLVGAMTDTVRRADALGSDLAPLLAVRVERLVDITRALWADGDAVSALVNASEYLDAAGDLVVAWLLLDQVLAVEGRTDAFAEAKRLTTRFFFLHVLPRADAQLDLLASGDRILADLDESLI</sequence>
<feature type="domain" description="Acyl-CoA dehydrogenase/oxidase N-terminal" evidence="8">
    <location>
        <begin position="44"/>
        <end position="159"/>
    </location>
</feature>
<dbReference type="PANTHER" id="PTHR42803:SF3">
    <property type="entry name" value="ACYL-COA DEHYDROGENASE-RELATED"/>
    <property type="match status" value="1"/>
</dbReference>
<keyword evidence="3 5" id="KW-0285">Flavoprotein</keyword>
<keyword evidence="11" id="KW-1185">Reference proteome</keyword>
<evidence type="ECO:0000256" key="3">
    <source>
        <dbReference type="ARBA" id="ARBA00022630"/>
    </source>
</evidence>
<keyword evidence="4 5" id="KW-0274">FAD</keyword>
<keyword evidence="5" id="KW-0560">Oxidoreductase</keyword>
<dbReference type="SUPFAM" id="SSF56645">
    <property type="entry name" value="Acyl-CoA dehydrogenase NM domain-like"/>
    <property type="match status" value="1"/>
</dbReference>
<dbReference type="SUPFAM" id="SSF47203">
    <property type="entry name" value="Acyl-CoA dehydrogenase C-terminal domain-like"/>
    <property type="match status" value="1"/>
</dbReference>
<feature type="domain" description="Acyl-CoA dehydrogenase/oxidase C-terminal" evidence="6">
    <location>
        <begin position="291"/>
        <end position="458"/>
    </location>
</feature>
<dbReference type="InterPro" id="IPR013786">
    <property type="entry name" value="AcylCoA_DH/ox_N"/>
</dbReference>
<dbReference type="Pfam" id="PF02771">
    <property type="entry name" value="Acyl-CoA_dh_N"/>
    <property type="match status" value="1"/>
</dbReference>
<evidence type="ECO:0000259" key="6">
    <source>
        <dbReference type="Pfam" id="PF00441"/>
    </source>
</evidence>
<comment type="caution">
    <text evidence="10">The sequence shown here is derived from an EMBL/GenBank/DDBJ whole genome shotgun (WGS) entry which is preliminary data.</text>
</comment>
<feature type="domain" description="Acyl-CoA oxidase/dehydrogenase middle" evidence="7">
    <location>
        <begin position="165"/>
        <end position="245"/>
    </location>
</feature>
<evidence type="ECO:0000256" key="1">
    <source>
        <dbReference type="ARBA" id="ARBA00001974"/>
    </source>
</evidence>
<feature type="domain" description="Acetyl-CoA dehydrogenase-like C-terminal" evidence="9">
    <location>
        <begin position="476"/>
        <end position="591"/>
    </location>
</feature>
<evidence type="ECO:0000313" key="11">
    <source>
        <dbReference type="Proteomes" id="UP000474967"/>
    </source>
</evidence>
<dbReference type="GO" id="GO:0050660">
    <property type="term" value="F:flavin adenine dinucleotide binding"/>
    <property type="evidence" value="ECO:0007669"/>
    <property type="project" value="InterPro"/>
</dbReference>
<evidence type="ECO:0000313" key="10">
    <source>
        <dbReference type="EMBL" id="NEN04598.1"/>
    </source>
</evidence>
<comment type="cofactor">
    <cofactor evidence="1 5">
        <name>FAD</name>
        <dbReference type="ChEBI" id="CHEBI:57692"/>
    </cofactor>
</comment>
<dbReference type="InterPro" id="IPR006091">
    <property type="entry name" value="Acyl-CoA_Oxase/DH_mid-dom"/>
</dbReference>
<dbReference type="Proteomes" id="UP000474967">
    <property type="component" value="Unassembled WGS sequence"/>
</dbReference>
<dbReference type="InterPro" id="IPR037069">
    <property type="entry name" value="AcylCoA_DH/ox_N_sf"/>
</dbReference>
<dbReference type="Pfam" id="PF00441">
    <property type="entry name" value="Acyl-CoA_dh_1"/>
    <property type="match status" value="1"/>
</dbReference>
<name>A0A6L9XUA3_9MICO</name>
<protein>
    <submittedName>
        <fullName evidence="10">Acyl-CoA dehydrogenase</fullName>
    </submittedName>
</protein>
<dbReference type="InterPro" id="IPR025878">
    <property type="entry name" value="Acyl-CoA_dh-like_C_dom"/>
</dbReference>
<evidence type="ECO:0000259" key="9">
    <source>
        <dbReference type="Pfam" id="PF12806"/>
    </source>
</evidence>
<dbReference type="PANTHER" id="PTHR42803">
    <property type="entry name" value="ACYL-COA DEHYDROGENASE"/>
    <property type="match status" value="1"/>
</dbReference>
<evidence type="ECO:0000259" key="8">
    <source>
        <dbReference type="Pfam" id="PF02771"/>
    </source>
</evidence>
<dbReference type="InterPro" id="IPR046373">
    <property type="entry name" value="Acyl-CoA_Oxase/DH_mid-dom_sf"/>
</dbReference>
<dbReference type="EMBL" id="JAAGWY010000001">
    <property type="protein sequence ID" value="NEN04598.1"/>
    <property type="molecule type" value="Genomic_DNA"/>
</dbReference>
<gene>
    <name evidence="10" type="ORF">G3T36_01805</name>
</gene>
<evidence type="ECO:0000256" key="2">
    <source>
        <dbReference type="ARBA" id="ARBA00009347"/>
    </source>
</evidence>
<organism evidence="10 11">
    <name type="scientific">Leifsonia tongyongensis</name>
    <dbReference type="NCBI Taxonomy" id="1268043"/>
    <lineage>
        <taxon>Bacteria</taxon>
        <taxon>Bacillati</taxon>
        <taxon>Actinomycetota</taxon>
        <taxon>Actinomycetes</taxon>
        <taxon>Micrococcales</taxon>
        <taxon>Microbacteriaceae</taxon>
        <taxon>Leifsonia</taxon>
    </lineage>
</organism>
<accession>A0A6L9XUA3</accession>
<reference evidence="10 11" key="1">
    <citation type="journal article" date="2014" name="J. Microbiol.">
        <title>Diaminobutyricibacter tongyongensis gen. nov., sp. nov. and Homoserinibacter gongjuensis gen. nov., sp. nov. belong to the family Microbacteriaceae.</title>
        <authorList>
            <person name="Kim S.J."/>
            <person name="Ahn J.H."/>
            <person name="Weon H.Y."/>
            <person name="Hamada M."/>
            <person name="Suzuki K."/>
            <person name="Kwon S.W."/>
        </authorList>
    </citation>
    <scope>NUCLEOTIDE SEQUENCE [LARGE SCALE GENOMIC DNA]</scope>
    <source>
        <strain evidence="10 11">NBRC 108724</strain>
    </source>
</reference>
<evidence type="ECO:0000256" key="4">
    <source>
        <dbReference type="ARBA" id="ARBA00022827"/>
    </source>
</evidence>
<evidence type="ECO:0000256" key="5">
    <source>
        <dbReference type="RuleBase" id="RU362125"/>
    </source>
</evidence>
<dbReference type="RefSeq" id="WP_163287701.1">
    <property type="nucleotide sequence ID" value="NZ_JAAGWY010000001.1"/>
</dbReference>
<dbReference type="Gene3D" id="1.20.140.10">
    <property type="entry name" value="Butyryl-CoA Dehydrogenase, subunit A, domain 3"/>
    <property type="match status" value="1"/>
</dbReference>
<dbReference type="InterPro" id="IPR009075">
    <property type="entry name" value="AcylCo_DH/oxidase_C"/>
</dbReference>